<feature type="transmembrane region" description="Helical" evidence="1">
    <location>
        <begin position="12"/>
        <end position="30"/>
    </location>
</feature>
<evidence type="ECO:0000256" key="1">
    <source>
        <dbReference type="SAM" id="Phobius"/>
    </source>
</evidence>
<gene>
    <name evidence="2" type="ORF">CCAM_LOCUS12674</name>
</gene>
<dbReference type="EMBL" id="OOIL02000967">
    <property type="protein sequence ID" value="VFQ70898.1"/>
    <property type="molecule type" value="Genomic_DNA"/>
</dbReference>
<protein>
    <submittedName>
        <fullName evidence="2">Uncharacterized protein</fullName>
    </submittedName>
</protein>
<keyword evidence="1" id="KW-0472">Membrane</keyword>
<evidence type="ECO:0000313" key="3">
    <source>
        <dbReference type="Proteomes" id="UP000595140"/>
    </source>
</evidence>
<keyword evidence="1" id="KW-0812">Transmembrane</keyword>
<name>A0A484L3M2_9ASTE</name>
<organism evidence="2 3">
    <name type="scientific">Cuscuta campestris</name>
    <dbReference type="NCBI Taxonomy" id="132261"/>
    <lineage>
        <taxon>Eukaryota</taxon>
        <taxon>Viridiplantae</taxon>
        <taxon>Streptophyta</taxon>
        <taxon>Embryophyta</taxon>
        <taxon>Tracheophyta</taxon>
        <taxon>Spermatophyta</taxon>
        <taxon>Magnoliopsida</taxon>
        <taxon>eudicotyledons</taxon>
        <taxon>Gunneridae</taxon>
        <taxon>Pentapetalae</taxon>
        <taxon>asterids</taxon>
        <taxon>lamiids</taxon>
        <taxon>Solanales</taxon>
        <taxon>Convolvulaceae</taxon>
        <taxon>Cuscuteae</taxon>
        <taxon>Cuscuta</taxon>
        <taxon>Cuscuta subgen. Grammica</taxon>
        <taxon>Cuscuta sect. Cleistogrammica</taxon>
    </lineage>
</organism>
<accession>A0A484L3M2</accession>
<keyword evidence="3" id="KW-1185">Reference proteome</keyword>
<keyword evidence="1" id="KW-1133">Transmembrane helix</keyword>
<proteinExistence type="predicted"/>
<reference evidence="2 3" key="1">
    <citation type="submission" date="2018-04" db="EMBL/GenBank/DDBJ databases">
        <authorList>
            <person name="Vogel A."/>
        </authorList>
    </citation>
    <scope>NUCLEOTIDE SEQUENCE [LARGE SCALE GENOMIC DNA]</scope>
</reference>
<evidence type="ECO:0000313" key="2">
    <source>
        <dbReference type="EMBL" id="VFQ70898.1"/>
    </source>
</evidence>
<dbReference type="Proteomes" id="UP000595140">
    <property type="component" value="Unassembled WGS sequence"/>
</dbReference>
<sequence length="117" mass="13092">MGKNFQIGCGRIVCAIMFFLHLIVLLTWRLPHQKLNGKEKSLEHVEEKRFICSYTIGWDSLLCLVENSILHGSKEVALAAINCLHSTIVSQSPKVITTGLSEDEECSKGHCTTLSYE</sequence>
<dbReference type="AlphaFoldDB" id="A0A484L3M2"/>